<feature type="transmembrane region" description="Helical" evidence="6">
    <location>
        <begin position="185"/>
        <end position="207"/>
    </location>
</feature>
<dbReference type="RefSeq" id="WP_231988241.1">
    <property type="nucleotide sequence ID" value="NZ_LT629710.1"/>
</dbReference>
<dbReference type="PANTHER" id="PTHR40277">
    <property type="entry name" value="BLL5419 PROTEIN"/>
    <property type="match status" value="1"/>
</dbReference>
<comment type="subcellular location">
    <subcellularLocation>
        <location evidence="1">Cell membrane</location>
        <topology evidence="1">Multi-pass membrane protein</topology>
    </subcellularLocation>
</comment>
<dbReference type="EMBL" id="LT629710">
    <property type="protein sequence ID" value="SDP45785.1"/>
    <property type="molecule type" value="Genomic_DNA"/>
</dbReference>
<reference evidence="7 8" key="1">
    <citation type="submission" date="2016-10" db="EMBL/GenBank/DDBJ databases">
        <authorList>
            <person name="de Groot N.N."/>
        </authorList>
    </citation>
    <scope>NUCLEOTIDE SEQUENCE [LARGE SCALE GENOMIC DNA]</scope>
    <source>
        <strain evidence="8">P4-7,KCTC 19426,CECT 7604</strain>
    </source>
</reference>
<evidence type="ECO:0000256" key="3">
    <source>
        <dbReference type="ARBA" id="ARBA00022692"/>
    </source>
</evidence>
<dbReference type="Pfam" id="PF03706">
    <property type="entry name" value="LPG_synthase_TM"/>
    <property type="match status" value="1"/>
</dbReference>
<sequence length="310" mass="31896">MAGAAILALLVWRLGTGPFLDGLAGIDVGPLALAAGITAITTAAAAWRWTLVARGLGLTIRPRDAIVAYYRSQFLNSVLPGGVLGDLHRGLRHGRRTGDVGRGLRAVGWERGAGQVVQIAVVLVVLLVLPSPVPHWLPLTGVAAVSAVLISIARLVRRPDKEDTRHPSLRRAADEIRDGILARPAWPGILLASLAVVAGHAAVFLVACRTTGVTAPVGRLLPIGLLVLLAMGLPTNVGGWGPREGMAAWMFALAGFGASTGVGVAVAYGVLSLAATLPGAVLLFADRRGRPAAEPVRTQAVSAKGDTDGG</sequence>
<feature type="transmembrane region" description="Helical" evidence="6">
    <location>
        <begin position="31"/>
        <end position="51"/>
    </location>
</feature>
<dbReference type="Proteomes" id="UP000198741">
    <property type="component" value="Chromosome I"/>
</dbReference>
<evidence type="ECO:0000313" key="7">
    <source>
        <dbReference type="EMBL" id="SDP45785.1"/>
    </source>
</evidence>
<feature type="transmembrane region" description="Helical" evidence="6">
    <location>
        <begin position="112"/>
        <end position="130"/>
    </location>
</feature>
<evidence type="ECO:0000256" key="6">
    <source>
        <dbReference type="SAM" id="Phobius"/>
    </source>
</evidence>
<proteinExistence type="predicted"/>
<dbReference type="InterPro" id="IPR022791">
    <property type="entry name" value="L-PG_synthase/AglD"/>
</dbReference>
<organism evidence="7 8">
    <name type="scientific">Nakamurella panacisegetis</name>
    <dbReference type="NCBI Taxonomy" id="1090615"/>
    <lineage>
        <taxon>Bacteria</taxon>
        <taxon>Bacillati</taxon>
        <taxon>Actinomycetota</taxon>
        <taxon>Actinomycetes</taxon>
        <taxon>Nakamurellales</taxon>
        <taxon>Nakamurellaceae</taxon>
        <taxon>Nakamurella</taxon>
    </lineage>
</organism>
<dbReference type="AlphaFoldDB" id="A0A1H0SVW7"/>
<keyword evidence="2" id="KW-1003">Cell membrane</keyword>
<dbReference type="PANTHER" id="PTHR40277:SF1">
    <property type="entry name" value="BLL5419 PROTEIN"/>
    <property type="match status" value="1"/>
</dbReference>
<name>A0A1H0SVW7_9ACTN</name>
<gene>
    <name evidence="7" type="ORF">SAMN04515671_4319</name>
</gene>
<evidence type="ECO:0000256" key="1">
    <source>
        <dbReference type="ARBA" id="ARBA00004651"/>
    </source>
</evidence>
<evidence type="ECO:0000256" key="2">
    <source>
        <dbReference type="ARBA" id="ARBA00022475"/>
    </source>
</evidence>
<protein>
    <submittedName>
        <fullName evidence="7">Uncharacterized membrane protein YbhN, UPF0104 family</fullName>
    </submittedName>
</protein>
<accession>A0A1H0SVW7</accession>
<keyword evidence="3 6" id="KW-0812">Transmembrane</keyword>
<keyword evidence="5 6" id="KW-0472">Membrane</keyword>
<keyword evidence="8" id="KW-1185">Reference proteome</keyword>
<dbReference type="GO" id="GO:0005886">
    <property type="term" value="C:plasma membrane"/>
    <property type="evidence" value="ECO:0007669"/>
    <property type="project" value="UniProtKB-SubCell"/>
</dbReference>
<evidence type="ECO:0000256" key="4">
    <source>
        <dbReference type="ARBA" id="ARBA00022989"/>
    </source>
</evidence>
<keyword evidence="4 6" id="KW-1133">Transmembrane helix</keyword>
<evidence type="ECO:0000256" key="5">
    <source>
        <dbReference type="ARBA" id="ARBA00023136"/>
    </source>
</evidence>
<dbReference type="STRING" id="1090615.SAMN04515671_4319"/>
<evidence type="ECO:0000313" key="8">
    <source>
        <dbReference type="Proteomes" id="UP000198741"/>
    </source>
</evidence>
<feature type="transmembrane region" description="Helical" evidence="6">
    <location>
        <begin position="219"/>
        <end position="237"/>
    </location>
</feature>